<dbReference type="GO" id="GO:0016987">
    <property type="term" value="F:sigma factor activity"/>
    <property type="evidence" value="ECO:0007669"/>
    <property type="project" value="UniProtKB-KW"/>
</dbReference>
<evidence type="ECO:0000256" key="2">
    <source>
        <dbReference type="ARBA" id="ARBA00023015"/>
    </source>
</evidence>
<evidence type="ECO:0000259" key="6">
    <source>
        <dbReference type="Pfam" id="PF04542"/>
    </source>
</evidence>
<accession>A0A098S347</accession>
<dbReference type="AlphaFoldDB" id="A0A098S347"/>
<evidence type="ECO:0000256" key="4">
    <source>
        <dbReference type="ARBA" id="ARBA00023125"/>
    </source>
</evidence>
<name>A0A098S347_9BACT</name>
<dbReference type="OrthoDB" id="1116873at2"/>
<dbReference type="GO" id="GO:0003677">
    <property type="term" value="F:DNA binding"/>
    <property type="evidence" value="ECO:0007669"/>
    <property type="project" value="UniProtKB-KW"/>
</dbReference>
<comment type="similarity">
    <text evidence="1">Belongs to the sigma-70 factor family. ECF subfamily.</text>
</comment>
<keyword evidence="5" id="KW-0804">Transcription</keyword>
<gene>
    <name evidence="8" type="ORF">IX84_22665</name>
</gene>
<dbReference type="InterPro" id="IPR014284">
    <property type="entry name" value="RNA_pol_sigma-70_dom"/>
</dbReference>
<keyword evidence="4" id="KW-0238">DNA-binding</keyword>
<evidence type="ECO:0000259" key="7">
    <source>
        <dbReference type="Pfam" id="PF08281"/>
    </source>
</evidence>
<dbReference type="InterPro" id="IPR013325">
    <property type="entry name" value="RNA_pol_sigma_r2"/>
</dbReference>
<keyword evidence="2" id="KW-0805">Transcription regulation</keyword>
<feature type="domain" description="RNA polymerase sigma factor 70 region 4 type 2" evidence="7">
    <location>
        <begin position="130"/>
        <end position="182"/>
    </location>
</feature>
<dbReference type="Gene3D" id="1.10.10.10">
    <property type="entry name" value="Winged helix-like DNA-binding domain superfamily/Winged helix DNA-binding domain"/>
    <property type="match status" value="1"/>
</dbReference>
<evidence type="ECO:0000256" key="1">
    <source>
        <dbReference type="ARBA" id="ARBA00010641"/>
    </source>
</evidence>
<keyword evidence="3" id="KW-0731">Sigma factor</keyword>
<sequence length="188" mass="22348">MSRFLRPKYNKLGDENLIELFKQRRDEAALNCLIKRYMSKVYYFSLSILKNQMDAEDAAMEVWANLKNHLVRYQIDNFSAWLMKVTKTESLKVLKSRMKNRFEELSEKNDPALMEFPLFEALDDRNPELEKLSKAVDELKEEQNRCIVAFYFQGMSYEEIAEEEGFELSKVKSHLQNGKRNLRLQLTK</sequence>
<evidence type="ECO:0000313" key="8">
    <source>
        <dbReference type="EMBL" id="KGE86228.1"/>
    </source>
</evidence>
<evidence type="ECO:0000256" key="5">
    <source>
        <dbReference type="ARBA" id="ARBA00023163"/>
    </source>
</evidence>
<dbReference type="EMBL" id="JPOS01000081">
    <property type="protein sequence ID" value="KGE86228.1"/>
    <property type="molecule type" value="Genomic_DNA"/>
</dbReference>
<feature type="domain" description="RNA polymerase sigma-70 region 2" evidence="6">
    <location>
        <begin position="33"/>
        <end position="97"/>
    </location>
</feature>
<dbReference type="PANTHER" id="PTHR43133">
    <property type="entry name" value="RNA POLYMERASE ECF-TYPE SIGMA FACTO"/>
    <property type="match status" value="1"/>
</dbReference>
<dbReference type="InterPro" id="IPR039425">
    <property type="entry name" value="RNA_pol_sigma-70-like"/>
</dbReference>
<dbReference type="Proteomes" id="UP000029736">
    <property type="component" value="Unassembled WGS sequence"/>
</dbReference>
<proteinExistence type="inferred from homology"/>
<dbReference type="GO" id="GO:0006352">
    <property type="term" value="P:DNA-templated transcription initiation"/>
    <property type="evidence" value="ECO:0007669"/>
    <property type="project" value="InterPro"/>
</dbReference>
<keyword evidence="9" id="KW-1185">Reference proteome</keyword>
<comment type="caution">
    <text evidence="8">The sequence shown here is derived from an EMBL/GenBank/DDBJ whole genome shotgun (WGS) entry which is preliminary data.</text>
</comment>
<dbReference type="InterPro" id="IPR036388">
    <property type="entry name" value="WH-like_DNA-bd_sf"/>
</dbReference>
<protein>
    <recommendedName>
        <fullName evidence="10">RNA polymerase subunit sigma-24</fullName>
    </recommendedName>
</protein>
<dbReference type="RefSeq" id="WP_052516280.1">
    <property type="nucleotide sequence ID" value="NZ_CAKZLC010000008.1"/>
</dbReference>
<dbReference type="PANTHER" id="PTHR43133:SF8">
    <property type="entry name" value="RNA POLYMERASE SIGMA FACTOR HI_1459-RELATED"/>
    <property type="match status" value="1"/>
</dbReference>
<dbReference type="Gene3D" id="1.10.1740.10">
    <property type="match status" value="1"/>
</dbReference>
<dbReference type="Pfam" id="PF04542">
    <property type="entry name" value="Sigma70_r2"/>
    <property type="match status" value="1"/>
</dbReference>
<dbReference type="STRING" id="1524460.IX84_22665"/>
<dbReference type="SUPFAM" id="SSF88659">
    <property type="entry name" value="Sigma3 and sigma4 domains of RNA polymerase sigma factors"/>
    <property type="match status" value="1"/>
</dbReference>
<reference evidence="8 9" key="1">
    <citation type="journal article" date="2014" name="Int. J. Syst. Evol. Microbiol.">
        <title>Phaeodactylibacter xiamenensis gen. nov., sp. nov., a member of the family Saprospiraceae isolated from the marine alga Phaeodactylum tricornutum.</title>
        <authorList>
            <person name="Chen Z.Jr."/>
            <person name="Lei X."/>
            <person name="Lai Q."/>
            <person name="Li Y."/>
            <person name="Zhang B."/>
            <person name="Zhang J."/>
            <person name="Zhang H."/>
            <person name="Yang L."/>
            <person name="Zheng W."/>
            <person name="Tian Y."/>
            <person name="Yu Z."/>
            <person name="Xu H.Jr."/>
            <person name="Zheng T."/>
        </authorList>
    </citation>
    <scope>NUCLEOTIDE SEQUENCE [LARGE SCALE GENOMIC DNA]</scope>
    <source>
        <strain evidence="8 9">KD52</strain>
    </source>
</reference>
<dbReference type="InterPro" id="IPR007627">
    <property type="entry name" value="RNA_pol_sigma70_r2"/>
</dbReference>
<dbReference type="Pfam" id="PF08281">
    <property type="entry name" value="Sigma70_r4_2"/>
    <property type="match status" value="1"/>
</dbReference>
<dbReference type="InterPro" id="IPR013249">
    <property type="entry name" value="RNA_pol_sigma70_r4_t2"/>
</dbReference>
<organism evidence="8 9">
    <name type="scientific">Phaeodactylibacter xiamenensis</name>
    <dbReference type="NCBI Taxonomy" id="1524460"/>
    <lineage>
        <taxon>Bacteria</taxon>
        <taxon>Pseudomonadati</taxon>
        <taxon>Bacteroidota</taxon>
        <taxon>Saprospiria</taxon>
        <taxon>Saprospirales</taxon>
        <taxon>Haliscomenobacteraceae</taxon>
        <taxon>Phaeodactylibacter</taxon>
    </lineage>
</organism>
<evidence type="ECO:0008006" key="10">
    <source>
        <dbReference type="Google" id="ProtNLM"/>
    </source>
</evidence>
<evidence type="ECO:0000256" key="3">
    <source>
        <dbReference type="ARBA" id="ARBA00023082"/>
    </source>
</evidence>
<dbReference type="NCBIfam" id="TIGR02937">
    <property type="entry name" value="sigma70-ECF"/>
    <property type="match status" value="1"/>
</dbReference>
<evidence type="ECO:0000313" key="9">
    <source>
        <dbReference type="Proteomes" id="UP000029736"/>
    </source>
</evidence>
<dbReference type="InterPro" id="IPR013324">
    <property type="entry name" value="RNA_pol_sigma_r3/r4-like"/>
</dbReference>
<dbReference type="SUPFAM" id="SSF88946">
    <property type="entry name" value="Sigma2 domain of RNA polymerase sigma factors"/>
    <property type="match status" value="1"/>
</dbReference>